<evidence type="ECO:0000259" key="3">
    <source>
        <dbReference type="PROSITE" id="PS51228"/>
    </source>
</evidence>
<dbReference type="Gene3D" id="1.20.80.10">
    <property type="match status" value="1"/>
</dbReference>
<dbReference type="AlphaFoldDB" id="A0AA38LW96"/>
<keyword evidence="2" id="KW-0446">Lipid-binding</keyword>
<dbReference type="InterPro" id="IPR014352">
    <property type="entry name" value="FERM/acyl-CoA-bd_prot_sf"/>
</dbReference>
<keyword evidence="5" id="KW-1185">Reference proteome</keyword>
<proteinExistence type="inferred from homology"/>
<dbReference type="PANTHER" id="PTHR23310">
    <property type="entry name" value="ACYL-COA-BINDING PROTEIN, ACBP"/>
    <property type="match status" value="1"/>
</dbReference>
<comment type="caution">
    <text evidence="4">The sequence shown here is derived from an EMBL/GenBank/DDBJ whole genome shotgun (WGS) entry which is preliminary data.</text>
</comment>
<dbReference type="Pfam" id="PF00887">
    <property type="entry name" value="ACBP"/>
    <property type="match status" value="1"/>
</dbReference>
<feature type="domain" description="ACB" evidence="3">
    <location>
        <begin position="3"/>
        <end position="92"/>
    </location>
</feature>
<dbReference type="PANTHER" id="PTHR23310:SF62">
    <property type="entry name" value="ACYL-COA BINDING PROTEIN 1, ISOFORM A"/>
    <property type="match status" value="1"/>
</dbReference>
<protein>
    <submittedName>
        <fullName evidence="4">Acyl-CoA-binding protein</fullName>
    </submittedName>
</protein>
<name>A0AA38LW96_9TREE</name>
<dbReference type="GO" id="GO:0000062">
    <property type="term" value="F:fatty-acyl-CoA binding"/>
    <property type="evidence" value="ECO:0007669"/>
    <property type="project" value="InterPro"/>
</dbReference>
<dbReference type="InterPro" id="IPR000582">
    <property type="entry name" value="Acyl-CoA-binding_protein"/>
</dbReference>
<dbReference type="InterPro" id="IPR035984">
    <property type="entry name" value="Acyl-CoA-binding_sf"/>
</dbReference>
<accession>A0AA38LW96</accession>
<dbReference type="RefSeq" id="XP_052947922.1">
    <property type="nucleotide sequence ID" value="XM_053092036.1"/>
</dbReference>
<evidence type="ECO:0000313" key="4">
    <source>
        <dbReference type="EMBL" id="KAI9638145.1"/>
    </source>
</evidence>
<reference evidence="4" key="1">
    <citation type="journal article" date="2022" name="G3 (Bethesda)">
        <title>High quality genome of the basidiomycete yeast Dioszegia hungarica PDD-24b-2 isolated from cloud water.</title>
        <authorList>
            <person name="Jarrige D."/>
            <person name="Haridas S."/>
            <person name="Bleykasten-Grosshans C."/>
            <person name="Joly M."/>
            <person name="Nadalig T."/>
            <person name="Sancelme M."/>
            <person name="Vuilleumier S."/>
            <person name="Grigoriev I.V."/>
            <person name="Amato P."/>
            <person name="Bringel F."/>
        </authorList>
    </citation>
    <scope>NUCLEOTIDE SEQUENCE</scope>
    <source>
        <strain evidence="4">PDD-24b-2</strain>
    </source>
</reference>
<dbReference type="Proteomes" id="UP001164286">
    <property type="component" value="Unassembled WGS sequence"/>
</dbReference>
<dbReference type="PROSITE" id="PS51228">
    <property type="entry name" value="ACB_2"/>
    <property type="match status" value="1"/>
</dbReference>
<gene>
    <name evidence="4" type="ORF">MKK02DRAFT_42535</name>
</gene>
<dbReference type="EMBL" id="JAKWFO010000003">
    <property type="protein sequence ID" value="KAI9638145.1"/>
    <property type="molecule type" value="Genomic_DNA"/>
</dbReference>
<dbReference type="PRINTS" id="PR00689">
    <property type="entry name" value="ACOABINDINGP"/>
</dbReference>
<evidence type="ECO:0000256" key="2">
    <source>
        <dbReference type="ARBA" id="ARBA00023121"/>
    </source>
</evidence>
<dbReference type="FunFam" id="1.20.80.10:FF:000010">
    <property type="entry name" value="Acyl-CoA-binding domain-containing protein 5"/>
    <property type="match status" value="1"/>
</dbReference>
<evidence type="ECO:0000313" key="5">
    <source>
        <dbReference type="Proteomes" id="UP001164286"/>
    </source>
</evidence>
<evidence type="ECO:0000256" key="1">
    <source>
        <dbReference type="ARBA" id="ARBA00005567"/>
    </source>
</evidence>
<dbReference type="SUPFAM" id="SSF47027">
    <property type="entry name" value="Acyl-CoA binding protein"/>
    <property type="match status" value="1"/>
</dbReference>
<sequence>MSTQAAFDKAVKTVKDLKPEGDVKPTQDDQLAFYGLFKQATEGDCTTARPGAFDFKGKYKWDAWNKNKGMSKEDAQKQYYDLLDGMMAKSSDPEIVKAREELHAAKGA</sequence>
<organism evidence="4 5">
    <name type="scientific">Dioszegia hungarica</name>
    <dbReference type="NCBI Taxonomy" id="4972"/>
    <lineage>
        <taxon>Eukaryota</taxon>
        <taxon>Fungi</taxon>
        <taxon>Dikarya</taxon>
        <taxon>Basidiomycota</taxon>
        <taxon>Agaricomycotina</taxon>
        <taxon>Tremellomycetes</taxon>
        <taxon>Tremellales</taxon>
        <taxon>Bulleribasidiaceae</taxon>
        <taxon>Dioszegia</taxon>
    </lineage>
</organism>
<dbReference type="GO" id="GO:0006631">
    <property type="term" value="P:fatty acid metabolic process"/>
    <property type="evidence" value="ECO:0007669"/>
    <property type="project" value="TreeGrafter"/>
</dbReference>
<comment type="similarity">
    <text evidence="1">Belongs to the ACBP family.</text>
</comment>
<dbReference type="GeneID" id="77731241"/>